<keyword evidence="2" id="KW-0547">Nucleotide-binding</keyword>
<keyword evidence="2" id="KW-0808">Transferase</keyword>
<dbReference type="PANTHER" id="PTHR30270">
    <property type="entry name" value="THIAMINE-MONOPHOSPHATE KINASE"/>
    <property type="match status" value="1"/>
</dbReference>
<evidence type="ECO:0000313" key="5">
    <source>
        <dbReference type="EMBL" id="AHB48552.1"/>
    </source>
</evidence>
<feature type="binding site" evidence="2">
    <location>
        <position position="50"/>
    </location>
    <ligand>
        <name>Mg(2+)</name>
        <dbReference type="ChEBI" id="CHEBI:18420"/>
        <label>2</label>
    </ligand>
</feature>
<dbReference type="GO" id="GO:0009229">
    <property type="term" value="P:thiamine diphosphate biosynthetic process"/>
    <property type="evidence" value="ECO:0007669"/>
    <property type="project" value="UniProtKB-UniRule"/>
</dbReference>
<feature type="binding site" evidence="2">
    <location>
        <position position="126"/>
    </location>
    <ligand>
        <name>Mg(2+)</name>
        <dbReference type="ChEBI" id="CHEBI:18420"/>
        <label>1</label>
    </ligand>
</feature>
<feature type="binding site" evidence="2">
    <location>
        <position position="78"/>
    </location>
    <ligand>
        <name>Mg(2+)</name>
        <dbReference type="ChEBI" id="CHEBI:18420"/>
        <label>2</label>
    </ligand>
</feature>
<feature type="binding site" evidence="2">
    <location>
        <position position="78"/>
    </location>
    <ligand>
        <name>Mg(2+)</name>
        <dbReference type="ChEBI" id="CHEBI:18420"/>
        <label>4</label>
    </ligand>
</feature>
<organism evidence="5 6">
    <name type="scientific">Hyphomicrobium nitrativorans NL23</name>
    <dbReference type="NCBI Taxonomy" id="1029756"/>
    <lineage>
        <taxon>Bacteria</taxon>
        <taxon>Pseudomonadati</taxon>
        <taxon>Pseudomonadota</taxon>
        <taxon>Alphaproteobacteria</taxon>
        <taxon>Hyphomicrobiales</taxon>
        <taxon>Hyphomicrobiaceae</taxon>
        <taxon>Hyphomicrobium</taxon>
    </lineage>
</organism>
<comment type="pathway">
    <text evidence="2">Cofactor biosynthesis; thiamine diphosphate biosynthesis; thiamine diphosphate from thiamine phosphate: step 1/1.</text>
</comment>
<dbReference type="InterPro" id="IPR036676">
    <property type="entry name" value="PurM-like_C_sf"/>
</dbReference>
<feature type="binding site" evidence="2">
    <location>
        <position position="48"/>
    </location>
    <ligand>
        <name>Mg(2+)</name>
        <dbReference type="ChEBI" id="CHEBI:18420"/>
        <label>4</label>
    </ligand>
</feature>
<name>V5SDI4_9HYPH</name>
<dbReference type="GO" id="GO:0005524">
    <property type="term" value="F:ATP binding"/>
    <property type="evidence" value="ECO:0007669"/>
    <property type="project" value="UniProtKB-UniRule"/>
</dbReference>
<dbReference type="CDD" id="cd02194">
    <property type="entry name" value="ThiL"/>
    <property type="match status" value="1"/>
</dbReference>
<feature type="domain" description="PurM-like C-terminal" evidence="4">
    <location>
        <begin position="156"/>
        <end position="315"/>
    </location>
</feature>
<feature type="binding site" evidence="2">
    <location>
        <position position="57"/>
    </location>
    <ligand>
        <name>substrate</name>
    </ligand>
</feature>
<feature type="binding site" evidence="2">
    <location>
        <position position="224"/>
    </location>
    <ligand>
        <name>ATP</name>
        <dbReference type="ChEBI" id="CHEBI:30616"/>
    </ligand>
</feature>
<dbReference type="Gene3D" id="3.30.1330.10">
    <property type="entry name" value="PurM-like, N-terminal domain"/>
    <property type="match status" value="1"/>
</dbReference>
<comment type="caution">
    <text evidence="2">Lacks conserved residue(s) required for the propagation of feature annotation.</text>
</comment>
<dbReference type="AlphaFoldDB" id="V5SDI4"/>
<dbReference type="HOGENOM" id="CLU_046964_3_0_5"/>
<dbReference type="Proteomes" id="UP000018542">
    <property type="component" value="Chromosome"/>
</dbReference>
<dbReference type="PANTHER" id="PTHR30270:SF0">
    <property type="entry name" value="THIAMINE-MONOPHOSPHATE KINASE"/>
    <property type="match status" value="1"/>
</dbReference>
<feature type="binding site" evidence="2">
    <location>
        <position position="78"/>
    </location>
    <ligand>
        <name>Mg(2+)</name>
        <dbReference type="ChEBI" id="CHEBI:18420"/>
        <label>3</label>
    </ligand>
</feature>
<feature type="binding site" evidence="2">
    <location>
        <position position="330"/>
    </location>
    <ligand>
        <name>substrate</name>
    </ligand>
</feature>
<dbReference type="InterPro" id="IPR006283">
    <property type="entry name" value="ThiL-like"/>
</dbReference>
<feature type="binding site" evidence="2">
    <location>
        <position position="49"/>
    </location>
    <ligand>
        <name>Mg(2+)</name>
        <dbReference type="ChEBI" id="CHEBI:18420"/>
        <label>1</label>
    </ligand>
</feature>
<dbReference type="KEGG" id="hni:W911_09370"/>
<dbReference type="SUPFAM" id="SSF56042">
    <property type="entry name" value="PurM C-terminal domain-like"/>
    <property type="match status" value="1"/>
</dbReference>
<comment type="catalytic activity">
    <reaction evidence="2">
        <text>thiamine phosphate + ATP = thiamine diphosphate + ADP</text>
        <dbReference type="Rhea" id="RHEA:15913"/>
        <dbReference type="ChEBI" id="CHEBI:30616"/>
        <dbReference type="ChEBI" id="CHEBI:37575"/>
        <dbReference type="ChEBI" id="CHEBI:58937"/>
        <dbReference type="ChEBI" id="CHEBI:456216"/>
        <dbReference type="EC" id="2.7.4.16"/>
    </reaction>
</comment>
<dbReference type="Pfam" id="PF00586">
    <property type="entry name" value="AIRS"/>
    <property type="match status" value="1"/>
</dbReference>
<keyword evidence="2" id="KW-0460">Magnesium</keyword>
<protein>
    <recommendedName>
        <fullName evidence="2">Thiamine-monophosphate kinase</fullName>
        <shortName evidence="2">TMP kinase</shortName>
        <shortName evidence="2">Thiamine-phosphate kinase</shortName>
        <ecNumber evidence="2">2.7.4.16</ecNumber>
    </recommendedName>
</protein>
<sequence length="335" mass="34458">MAERETRGEDALIQATFAPLASGFPGAFGLKDDCALLTPPAGMDLVLTTDAVAEGVHFFADDAAHDIAWKALAVNVSDLVAKGARPLAYLLALSFPDRPDDAWLAGFQAGLADAQAAFGLSLAGGDTDRRPGPLSIGVTAVGAVPHGRFVQRGTAQPGDLLFLSGTLGDAALGLLLRQDRARAAQMGLDDVSARALVGRYLRPQPKLSLAPAILEFASAAMDVSDGLVKDCGRLARASGVSARIEGVRVPLSEPARTAVEHSPDLFQVVLSGGDDYEVLAAVPPDRADAFRDAAAKSGVAVAEVGQCGDGQDVTVAGRDGRALDVAGGGWDHFPS</sequence>
<dbReference type="UniPathway" id="UPA00060">
    <property type="reaction ID" value="UER00142"/>
</dbReference>
<evidence type="ECO:0000313" key="6">
    <source>
        <dbReference type="Proteomes" id="UP000018542"/>
    </source>
</evidence>
<dbReference type="PIRSF" id="PIRSF005303">
    <property type="entry name" value="Thiam_monoph_kin"/>
    <property type="match status" value="1"/>
</dbReference>
<dbReference type="InterPro" id="IPR010918">
    <property type="entry name" value="PurM-like_C_dom"/>
</dbReference>
<evidence type="ECO:0000259" key="4">
    <source>
        <dbReference type="Pfam" id="PF02769"/>
    </source>
</evidence>
<keyword evidence="2 5" id="KW-0418">Kinase</keyword>
<dbReference type="NCBIfam" id="TIGR01379">
    <property type="entry name" value="thiL"/>
    <property type="match status" value="1"/>
</dbReference>
<keyword evidence="1 2" id="KW-0784">Thiamine biosynthesis</keyword>
<gene>
    <name evidence="2" type="primary">thiL</name>
    <name evidence="5" type="ORF">W911_09370</name>
</gene>
<feature type="binding site" evidence="2">
    <location>
        <position position="152"/>
    </location>
    <ligand>
        <name>ATP</name>
        <dbReference type="ChEBI" id="CHEBI:30616"/>
    </ligand>
</feature>
<dbReference type="GO" id="GO:0000287">
    <property type="term" value="F:magnesium ion binding"/>
    <property type="evidence" value="ECO:0007669"/>
    <property type="project" value="UniProtKB-UniRule"/>
</dbReference>
<keyword evidence="2" id="KW-0479">Metal-binding</keyword>
<comment type="function">
    <text evidence="2">Catalyzes the ATP-dependent phosphorylation of thiamine-monophosphate (TMP) to form thiamine-pyrophosphate (TPP), the active form of vitamin B1.</text>
</comment>
<keyword evidence="6" id="KW-1185">Reference proteome</keyword>
<dbReference type="STRING" id="1029756.W911_09370"/>
<dbReference type="Pfam" id="PF02769">
    <property type="entry name" value="AIRS_C"/>
    <property type="match status" value="1"/>
</dbReference>
<dbReference type="PATRIC" id="fig|1029756.8.peg.1953"/>
<feature type="binding site" evidence="2">
    <location>
        <begin position="125"/>
        <end position="126"/>
    </location>
    <ligand>
        <name>ATP</name>
        <dbReference type="ChEBI" id="CHEBI:30616"/>
    </ligand>
</feature>
<feature type="binding site" evidence="2">
    <location>
        <position position="274"/>
    </location>
    <ligand>
        <name>substrate</name>
    </ligand>
</feature>
<dbReference type="EC" id="2.7.4.16" evidence="2"/>
<dbReference type="HAMAP" id="MF_02128">
    <property type="entry name" value="TMP_kinase"/>
    <property type="match status" value="1"/>
</dbReference>
<dbReference type="Gene3D" id="3.90.650.10">
    <property type="entry name" value="PurM-like C-terminal domain"/>
    <property type="match status" value="1"/>
</dbReference>
<dbReference type="GO" id="GO:0009228">
    <property type="term" value="P:thiamine biosynthetic process"/>
    <property type="evidence" value="ECO:0007669"/>
    <property type="project" value="UniProtKB-KW"/>
</dbReference>
<dbReference type="SUPFAM" id="SSF55326">
    <property type="entry name" value="PurM N-terminal domain-like"/>
    <property type="match status" value="1"/>
</dbReference>
<dbReference type="GO" id="GO:0009030">
    <property type="term" value="F:thiamine-phosphate kinase activity"/>
    <property type="evidence" value="ECO:0007669"/>
    <property type="project" value="UniProtKB-UniRule"/>
</dbReference>
<dbReference type="InterPro" id="IPR036921">
    <property type="entry name" value="PurM-like_N_sf"/>
</dbReference>
<proteinExistence type="inferred from homology"/>
<feature type="binding site" evidence="2">
    <location>
        <position position="50"/>
    </location>
    <ligand>
        <name>Mg(2+)</name>
        <dbReference type="ChEBI" id="CHEBI:18420"/>
        <label>1</label>
    </ligand>
</feature>
<keyword evidence="2" id="KW-0067">ATP-binding</keyword>
<feature type="binding site" evidence="2">
    <location>
        <position position="222"/>
    </location>
    <ligand>
        <name>Mg(2+)</name>
        <dbReference type="ChEBI" id="CHEBI:18420"/>
        <label>3</label>
    </ligand>
</feature>
<reference evidence="5 6" key="1">
    <citation type="journal article" date="2014" name="Genome Announc.">
        <title>Complete Genome Sequence of Hyphomicrobium nitrativorans Strain NL23, a Denitrifying Bacterium Isolated from Biofilm of a Methanol-Fed Denitrification System Treating Seawater at the Montreal Biodome.</title>
        <authorList>
            <person name="Martineau C."/>
            <person name="Villeneuve C."/>
            <person name="Mauffrey F."/>
            <person name="Villemur R."/>
        </authorList>
    </citation>
    <scope>NUCLEOTIDE SEQUENCE [LARGE SCALE GENOMIC DNA]</scope>
    <source>
        <strain evidence="5">NL23</strain>
    </source>
</reference>
<feature type="binding site" evidence="2">
    <location>
        <position position="225"/>
    </location>
    <ligand>
        <name>Mg(2+)</name>
        <dbReference type="ChEBI" id="CHEBI:18420"/>
        <label>5</label>
    </ligand>
</feature>
<feature type="domain" description="PurM-like N-terminal" evidence="3">
    <location>
        <begin position="32"/>
        <end position="144"/>
    </location>
</feature>
<evidence type="ECO:0000259" key="3">
    <source>
        <dbReference type="Pfam" id="PF00586"/>
    </source>
</evidence>
<dbReference type="RefSeq" id="WP_023787241.1">
    <property type="nucleotide sequence ID" value="NC_022997.1"/>
</dbReference>
<comment type="similarity">
    <text evidence="2">Belongs to the thiamine-monophosphate kinase family.</text>
</comment>
<dbReference type="OrthoDB" id="9802811at2"/>
<feature type="binding site" evidence="2">
    <location>
        <position position="33"/>
    </location>
    <ligand>
        <name>Mg(2+)</name>
        <dbReference type="ChEBI" id="CHEBI:18420"/>
        <label>3</label>
    </ligand>
</feature>
<evidence type="ECO:0000256" key="1">
    <source>
        <dbReference type="ARBA" id="ARBA00022977"/>
    </source>
</evidence>
<evidence type="ECO:0000256" key="2">
    <source>
        <dbReference type="HAMAP-Rule" id="MF_02128"/>
    </source>
</evidence>
<feature type="binding site" evidence="2">
    <location>
        <position position="33"/>
    </location>
    <ligand>
        <name>Mg(2+)</name>
        <dbReference type="ChEBI" id="CHEBI:18420"/>
        <label>4</label>
    </ligand>
</feature>
<comment type="miscellaneous">
    <text evidence="2">Reaction mechanism of ThiL seems to utilize a direct, inline transfer of the gamma-phosphate of ATP to TMP rather than a phosphorylated enzyme intermediate.</text>
</comment>
<dbReference type="EMBL" id="CP006912">
    <property type="protein sequence ID" value="AHB48552.1"/>
    <property type="molecule type" value="Genomic_DNA"/>
</dbReference>
<dbReference type="InterPro" id="IPR016188">
    <property type="entry name" value="PurM-like_N"/>
</dbReference>
<accession>V5SDI4</accession>